<keyword evidence="3" id="KW-1185">Reference proteome</keyword>
<reference evidence="2" key="1">
    <citation type="journal article" date="2023" name="Mol. Phylogenet. Evol.">
        <title>Genome-scale phylogeny and comparative genomics of the fungal order Sordariales.</title>
        <authorList>
            <person name="Hensen N."/>
            <person name="Bonometti L."/>
            <person name="Westerberg I."/>
            <person name="Brannstrom I.O."/>
            <person name="Guillou S."/>
            <person name="Cros-Aarteil S."/>
            <person name="Calhoun S."/>
            <person name="Haridas S."/>
            <person name="Kuo A."/>
            <person name="Mondo S."/>
            <person name="Pangilinan J."/>
            <person name="Riley R."/>
            <person name="LaButti K."/>
            <person name="Andreopoulos B."/>
            <person name="Lipzen A."/>
            <person name="Chen C."/>
            <person name="Yan M."/>
            <person name="Daum C."/>
            <person name="Ng V."/>
            <person name="Clum A."/>
            <person name="Steindorff A."/>
            <person name="Ohm R.A."/>
            <person name="Martin F."/>
            <person name="Silar P."/>
            <person name="Natvig D.O."/>
            <person name="Lalanne C."/>
            <person name="Gautier V."/>
            <person name="Ament-Velasquez S.L."/>
            <person name="Kruys A."/>
            <person name="Hutchinson M.I."/>
            <person name="Powell A.J."/>
            <person name="Barry K."/>
            <person name="Miller A.N."/>
            <person name="Grigoriev I.V."/>
            <person name="Debuchy R."/>
            <person name="Gladieux P."/>
            <person name="Hiltunen Thoren M."/>
            <person name="Johannesson H."/>
        </authorList>
    </citation>
    <scope>NUCLEOTIDE SEQUENCE</scope>
    <source>
        <strain evidence="2">CBS 232.78</strain>
    </source>
</reference>
<evidence type="ECO:0000313" key="2">
    <source>
        <dbReference type="EMBL" id="KAK3368109.1"/>
    </source>
</evidence>
<dbReference type="EMBL" id="JAULSW010000010">
    <property type="protein sequence ID" value="KAK3368109.1"/>
    <property type="molecule type" value="Genomic_DNA"/>
</dbReference>
<comment type="caution">
    <text evidence="2">The sequence shown here is derived from an EMBL/GenBank/DDBJ whole genome shotgun (WGS) entry which is preliminary data.</text>
</comment>
<evidence type="ECO:0000313" key="3">
    <source>
        <dbReference type="Proteomes" id="UP001285441"/>
    </source>
</evidence>
<proteinExistence type="predicted"/>
<feature type="chain" id="PRO_5041977427" evidence="1">
    <location>
        <begin position="18"/>
        <end position="189"/>
    </location>
</feature>
<keyword evidence="1" id="KW-0732">Signal</keyword>
<name>A0AAE0K156_9PEZI</name>
<sequence length="189" mass="21105">MFPILFWILDLCLFSNASPLLTIAAASGKSILSSTQKSVDFQPLQVSNVSLACDRLNATAPFFCEVELNMHDPNSELQNRVTSCACNVTWAWDGATDIDNGNGGSSYKICWMDDETFFEMRLLTFQSVNNFSMELAHSYKDDVHFTKPWDHPTIFALADLHLPVVKNEKNKIGVFDEGPIDAPVFMATL</sequence>
<dbReference type="Proteomes" id="UP001285441">
    <property type="component" value="Unassembled WGS sequence"/>
</dbReference>
<gene>
    <name evidence="2" type="ORF">B0H63DRAFT_514799</name>
</gene>
<protein>
    <submittedName>
        <fullName evidence="2">Uncharacterized protein</fullName>
    </submittedName>
</protein>
<organism evidence="2 3">
    <name type="scientific">Podospora didyma</name>
    <dbReference type="NCBI Taxonomy" id="330526"/>
    <lineage>
        <taxon>Eukaryota</taxon>
        <taxon>Fungi</taxon>
        <taxon>Dikarya</taxon>
        <taxon>Ascomycota</taxon>
        <taxon>Pezizomycotina</taxon>
        <taxon>Sordariomycetes</taxon>
        <taxon>Sordariomycetidae</taxon>
        <taxon>Sordariales</taxon>
        <taxon>Podosporaceae</taxon>
        <taxon>Podospora</taxon>
    </lineage>
</organism>
<accession>A0AAE0K156</accession>
<evidence type="ECO:0000256" key="1">
    <source>
        <dbReference type="SAM" id="SignalP"/>
    </source>
</evidence>
<feature type="signal peptide" evidence="1">
    <location>
        <begin position="1"/>
        <end position="17"/>
    </location>
</feature>
<dbReference type="AlphaFoldDB" id="A0AAE0K156"/>
<reference evidence="2" key="2">
    <citation type="submission" date="2023-06" db="EMBL/GenBank/DDBJ databases">
        <authorList>
            <consortium name="Lawrence Berkeley National Laboratory"/>
            <person name="Haridas S."/>
            <person name="Hensen N."/>
            <person name="Bonometti L."/>
            <person name="Westerberg I."/>
            <person name="Brannstrom I.O."/>
            <person name="Guillou S."/>
            <person name="Cros-Aarteil S."/>
            <person name="Calhoun S."/>
            <person name="Kuo A."/>
            <person name="Mondo S."/>
            <person name="Pangilinan J."/>
            <person name="Riley R."/>
            <person name="LaButti K."/>
            <person name="Andreopoulos B."/>
            <person name="Lipzen A."/>
            <person name="Chen C."/>
            <person name="Yanf M."/>
            <person name="Daum C."/>
            <person name="Ng V."/>
            <person name="Clum A."/>
            <person name="Steindorff A."/>
            <person name="Ohm R."/>
            <person name="Martin F."/>
            <person name="Silar P."/>
            <person name="Natvig D."/>
            <person name="Lalanne C."/>
            <person name="Gautier V."/>
            <person name="Ament-velasquez S.L."/>
            <person name="Kruys A."/>
            <person name="Hutchinson M.I."/>
            <person name="Powell A.J."/>
            <person name="Barry K."/>
            <person name="Miller A.N."/>
            <person name="Grigoriev I.V."/>
            <person name="Debuchy R."/>
            <person name="Gladieux P."/>
            <person name="Thoren M.H."/>
            <person name="Johannesson H."/>
        </authorList>
    </citation>
    <scope>NUCLEOTIDE SEQUENCE</scope>
    <source>
        <strain evidence="2">CBS 232.78</strain>
    </source>
</reference>